<dbReference type="InterPro" id="IPR007029">
    <property type="entry name" value="YHS_dom"/>
</dbReference>
<dbReference type="InterPro" id="IPR011017">
    <property type="entry name" value="TRASH_dom"/>
</dbReference>
<dbReference type="Proteomes" id="UP001208649">
    <property type="component" value="Unassembled WGS sequence"/>
</dbReference>
<dbReference type="Gene3D" id="1.10.620.20">
    <property type="entry name" value="Ribonucleotide Reductase, subunit A"/>
    <property type="match status" value="1"/>
</dbReference>
<evidence type="ECO:0000259" key="1">
    <source>
        <dbReference type="SMART" id="SM00746"/>
    </source>
</evidence>
<keyword evidence="3" id="KW-1185">Reference proteome</keyword>
<evidence type="ECO:0000313" key="3">
    <source>
        <dbReference type="Proteomes" id="UP001208649"/>
    </source>
</evidence>
<dbReference type="RefSeq" id="WP_263003324.1">
    <property type="nucleotide sequence ID" value="NZ_JAOTEM010000002.1"/>
</dbReference>
<feature type="domain" description="TRASH" evidence="1">
    <location>
        <begin position="48"/>
        <end position="85"/>
    </location>
</feature>
<protein>
    <submittedName>
        <fullName evidence="2">YHS domain-containing protein</fullName>
    </submittedName>
</protein>
<dbReference type="PROSITE" id="PS51257">
    <property type="entry name" value="PROKAR_LIPOPROTEIN"/>
    <property type="match status" value="1"/>
</dbReference>
<dbReference type="EMBL" id="JAOTEM010000002">
    <property type="protein sequence ID" value="MCU7617872.1"/>
    <property type="molecule type" value="Genomic_DNA"/>
</dbReference>
<organism evidence="2 3">
    <name type="scientific">Chryseobacterium edaphi</name>
    <dbReference type="NCBI Taxonomy" id="2976532"/>
    <lineage>
        <taxon>Bacteria</taxon>
        <taxon>Pseudomonadati</taxon>
        <taxon>Bacteroidota</taxon>
        <taxon>Flavobacteriia</taxon>
        <taxon>Flavobacteriales</taxon>
        <taxon>Weeksellaceae</taxon>
        <taxon>Chryseobacterium group</taxon>
        <taxon>Chryseobacterium</taxon>
    </lineage>
</organism>
<sequence>MKSIFILTVFLSVSMVSCNQDAPKVKHKKSMNSSGKNLTNIKVVNKVDPICKMETAGFTKDTTVYKNKVYGFCSAYCKDEFKKDPEKYVQQ</sequence>
<dbReference type="SMART" id="SM00746">
    <property type="entry name" value="TRASH"/>
    <property type="match status" value="1"/>
</dbReference>
<evidence type="ECO:0000313" key="2">
    <source>
        <dbReference type="EMBL" id="MCU7617872.1"/>
    </source>
</evidence>
<gene>
    <name evidence="2" type="ORF">NZ698_11735</name>
</gene>
<dbReference type="InterPro" id="IPR009078">
    <property type="entry name" value="Ferritin-like_SF"/>
</dbReference>
<accession>A0ABT2W6P5</accession>
<dbReference type="InterPro" id="IPR012348">
    <property type="entry name" value="RNR-like"/>
</dbReference>
<proteinExistence type="predicted"/>
<reference evidence="3" key="1">
    <citation type="submission" date="2023-07" db="EMBL/GenBank/DDBJ databases">
        <title>Chryseobacterium sp. strain PBS4-4 Genome sequencing and assembly.</title>
        <authorList>
            <person name="Jung Y."/>
        </authorList>
    </citation>
    <scope>NUCLEOTIDE SEQUENCE [LARGE SCALE GENOMIC DNA]</scope>
    <source>
        <strain evidence="3">PBS4-4</strain>
    </source>
</reference>
<name>A0ABT2W6P5_9FLAO</name>
<dbReference type="SUPFAM" id="SSF47240">
    <property type="entry name" value="Ferritin-like"/>
    <property type="match status" value="1"/>
</dbReference>
<comment type="caution">
    <text evidence="2">The sequence shown here is derived from an EMBL/GenBank/DDBJ whole genome shotgun (WGS) entry which is preliminary data.</text>
</comment>
<dbReference type="Pfam" id="PF04945">
    <property type="entry name" value="YHS"/>
    <property type="match status" value="1"/>
</dbReference>